<dbReference type="EMBL" id="CP011037">
    <property type="protein sequence ID" value="ASM56081.1"/>
    <property type="molecule type" value="Genomic_DNA"/>
</dbReference>
<keyword evidence="3" id="KW-1185">Reference proteome</keyword>
<evidence type="ECO:0000256" key="1">
    <source>
        <dbReference type="SAM" id="SignalP"/>
    </source>
</evidence>
<accession>A0AAC9UNW2</accession>
<protein>
    <submittedName>
        <fullName evidence="2">Uncharacterized protein</fullName>
    </submittedName>
</protein>
<evidence type="ECO:0000313" key="3">
    <source>
        <dbReference type="Proteomes" id="UP000198329"/>
    </source>
</evidence>
<gene>
    <name evidence="2" type="ORF">PNIG_b0506</name>
</gene>
<reference evidence="2 3" key="1">
    <citation type="submission" date="2015-03" db="EMBL/GenBank/DDBJ databases">
        <authorList>
            <person name="Xie B.-B."/>
            <person name="Rong J.-C."/>
            <person name="Qin Q.-L."/>
            <person name="Zhang Y.-Z."/>
        </authorList>
    </citation>
    <scope>NUCLEOTIDE SEQUENCE [LARGE SCALE GENOMIC DNA]</scope>
    <source>
        <strain evidence="2 3">KMM 661</strain>
    </source>
</reference>
<evidence type="ECO:0000313" key="2">
    <source>
        <dbReference type="EMBL" id="ASM56081.1"/>
    </source>
</evidence>
<feature type="chain" id="PRO_5042026620" evidence="1">
    <location>
        <begin position="28"/>
        <end position="45"/>
    </location>
</feature>
<sequence length="45" mass="5068">MQRLKIKCKVYCLLCFTLALVLSTALANAKYAYYSLKPSRVVLAV</sequence>
<dbReference type="Proteomes" id="UP000198329">
    <property type="component" value="Chromosome II"/>
</dbReference>
<name>A0AAC9UNW2_9GAMM</name>
<dbReference type="AlphaFoldDB" id="A0AAC9UNW2"/>
<organism evidence="2 3">
    <name type="scientific">Pseudoalteromonas nigrifaciens</name>
    <dbReference type="NCBI Taxonomy" id="28109"/>
    <lineage>
        <taxon>Bacteria</taxon>
        <taxon>Pseudomonadati</taxon>
        <taxon>Pseudomonadota</taxon>
        <taxon>Gammaproteobacteria</taxon>
        <taxon>Alteromonadales</taxon>
        <taxon>Pseudoalteromonadaceae</taxon>
        <taxon>Pseudoalteromonas</taxon>
    </lineage>
</organism>
<feature type="signal peptide" evidence="1">
    <location>
        <begin position="1"/>
        <end position="27"/>
    </location>
</feature>
<keyword evidence="1" id="KW-0732">Signal</keyword>
<proteinExistence type="predicted"/>
<dbReference type="KEGG" id="png:PNIG_b0506"/>